<evidence type="ECO:0000313" key="3">
    <source>
        <dbReference type="Proteomes" id="UP000077266"/>
    </source>
</evidence>
<feature type="compositionally biased region" description="Low complexity" evidence="1">
    <location>
        <begin position="15"/>
        <end position="43"/>
    </location>
</feature>
<keyword evidence="3" id="KW-1185">Reference proteome</keyword>
<accession>A0A165K7T8</accession>
<evidence type="ECO:0000313" key="2">
    <source>
        <dbReference type="EMBL" id="KZV95928.1"/>
    </source>
</evidence>
<dbReference type="InParanoid" id="A0A165K7T8"/>
<dbReference type="AlphaFoldDB" id="A0A165K7T8"/>
<organism evidence="2 3">
    <name type="scientific">Exidia glandulosa HHB12029</name>
    <dbReference type="NCBI Taxonomy" id="1314781"/>
    <lineage>
        <taxon>Eukaryota</taxon>
        <taxon>Fungi</taxon>
        <taxon>Dikarya</taxon>
        <taxon>Basidiomycota</taxon>
        <taxon>Agaricomycotina</taxon>
        <taxon>Agaricomycetes</taxon>
        <taxon>Auriculariales</taxon>
        <taxon>Exidiaceae</taxon>
        <taxon>Exidia</taxon>
    </lineage>
</organism>
<sequence>MPKTAKPKKNKKRSSGAASAPAAAQPTAPGTAPSTAPATAPATDLGAPRTSLLKLARSLLQPSSGPARTEILVPSHVRVASRPGVSPFPLPAPPSSDTKILESERRSTPPPAPTPWEPVHDLASTAADVVKRTEHVLISNKNEFQALLKGLAYRVRVSSGTEPAATLTVGVLDYDGVDTVYKGLEQSSVSALVRHAQFRHAYVLEFAENLSRAHIEWLRSPSAVAAQVIRVLTTGESDPTAPIYSIARAFVVAPRAINLTFIATTSLSSSSSADPASSLSSPSPSVACSQVLSIFESAVKFSRPCNVRVYEGTLLDPDNQCILYKHGAYFS</sequence>
<protein>
    <submittedName>
        <fullName evidence="2">Uncharacterized protein</fullName>
    </submittedName>
</protein>
<feature type="compositionally biased region" description="Basic residues" evidence="1">
    <location>
        <begin position="1"/>
        <end position="14"/>
    </location>
</feature>
<evidence type="ECO:0000256" key="1">
    <source>
        <dbReference type="SAM" id="MobiDB-lite"/>
    </source>
</evidence>
<gene>
    <name evidence="2" type="ORF">EXIGLDRAFT_833976</name>
</gene>
<dbReference type="Proteomes" id="UP000077266">
    <property type="component" value="Unassembled WGS sequence"/>
</dbReference>
<name>A0A165K7T8_EXIGL</name>
<reference evidence="2 3" key="1">
    <citation type="journal article" date="2016" name="Mol. Biol. Evol.">
        <title>Comparative Genomics of Early-Diverging Mushroom-Forming Fungi Provides Insights into the Origins of Lignocellulose Decay Capabilities.</title>
        <authorList>
            <person name="Nagy L.G."/>
            <person name="Riley R."/>
            <person name="Tritt A."/>
            <person name="Adam C."/>
            <person name="Daum C."/>
            <person name="Floudas D."/>
            <person name="Sun H."/>
            <person name="Yadav J.S."/>
            <person name="Pangilinan J."/>
            <person name="Larsson K.H."/>
            <person name="Matsuura K."/>
            <person name="Barry K."/>
            <person name="Labutti K."/>
            <person name="Kuo R."/>
            <person name="Ohm R.A."/>
            <person name="Bhattacharya S.S."/>
            <person name="Shirouzu T."/>
            <person name="Yoshinaga Y."/>
            <person name="Martin F.M."/>
            <person name="Grigoriev I.V."/>
            <person name="Hibbett D.S."/>
        </authorList>
    </citation>
    <scope>NUCLEOTIDE SEQUENCE [LARGE SCALE GENOMIC DNA]</scope>
    <source>
        <strain evidence="2 3">HHB12029</strain>
    </source>
</reference>
<feature type="region of interest" description="Disordered" evidence="1">
    <location>
        <begin position="83"/>
        <end position="119"/>
    </location>
</feature>
<dbReference type="EMBL" id="KV425949">
    <property type="protein sequence ID" value="KZV95928.1"/>
    <property type="molecule type" value="Genomic_DNA"/>
</dbReference>
<proteinExistence type="predicted"/>
<feature type="region of interest" description="Disordered" evidence="1">
    <location>
        <begin position="1"/>
        <end position="49"/>
    </location>
</feature>